<keyword evidence="2" id="KW-1185">Reference proteome</keyword>
<dbReference type="EMBL" id="FWEV01000346">
    <property type="protein sequence ID" value="SLM33281.1"/>
    <property type="molecule type" value="Genomic_DNA"/>
</dbReference>
<dbReference type="STRING" id="1246637.MTBBW1_990010"/>
<name>A0A1W1HLC3_9BACT</name>
<dbReference type="OrthoDB" id="5459426at2"/>
<dbReference type="Proteomes" id="UP000191931">
    <property type="component" value="Unassembled WGS sequence"/>
</dbReference>
<evidence type="ECO:0000313" key="2">
    <source>
        <dbReference type="Proteomes" id="UP000191931"/>
    </source>
</evidence>
<proteinExistence type="predicted"/>
<dbReference type="AlphaFoldDB" id="A0A1W1HLC3"/>
<dbReference type="RefSeq" id="WP_080803647.1">
    <property type="nucleotide sequence ID" value="NZ_LT828544.1"/>
</dbReference>
<accession>A0A1W1HLC3</accession>
<protein>
    <submittedName>
        <fullName evidence="1">Uncharacterized protein</fullName>
    </submittedName>
</protein>
<sequence>MKQYVIDDLRIEDYEKIKKFCDKSFGEPSLGSIYWIEIEKDILNQTQSAHVDCQPHYFVVELQESRLSCEFLVRIKNSIKCDCMAYADRKQREWLMDMMDAILDELAISV</sequence>
<gene>
    <name evidence="1" type="ORF">MTBBW1_990010</name>
</gene>
<reference evidence="1 2" key="1">
    <citation type="submission" date="2017-03" db="EMBL/GenBank/DDBJ databases">
        <authorList>
            <person name="Afonso C.L."/>
            <person name="Miller P.J."/>
            <person name="Scott M.A."/>
            <person name="Spackman E."/>
            <person name="Goraichik I."/>
            <person name="Dimitrov K.M."/>
            <person name="Suarez D.L."/>
            <person name="Swayne D.E."/>
        </authorList>
    </citation>
    <scope>NUCLEOTIDE SEQUENCE [LARGE SCALE GENOMIC DNA]</scope>
    <source>
        <strain evidence="1">PRJEB14757</strain>
    </source>
</reference>
<organism evidence="1 2">
    <name type="scientific">Desulfamplus magnetovallimortis</name>
    <dbReference type="NCBI Taxonomy" id="1246637"/>
    <lineage>
        <taxon>Bacteria</taxon>
        <taxon>Pseudomonadati</taxon>
        <taxon>Thermodesulfobacteriota</taxon>
        <taxon>Desulfobacteria</taxon>
        <taxon>Desulfobacterales</taxon>
        <taxon>Desulfobacteraceae</taxon>
        <taxon>Desulfamplus</taxon>
    </lineage>
</organism>
<evidence type="ECO:0000313" key="1">
    <source>
        <dbReference type="EMBL" id="SLM33281.1"/>
    </source>
</evidence>